<name>A0A6P8YLU3_THRPL</name>
<gene>
    <name evidence="4" type="primary">LOC117643348</name>
</gene>
<dbReference type="AlphaFoldDB" id="A0A6P8YLU3"/>
<protein>
    <submittedName>
        <fullName evidence="4">Uncharacterized protein LOC117643348</fullName>
    </submittedName>
</protein>
<keyword evidence="1" id="KW-1133">Transmembrane helix</keyword>
<proteinExistence type="predicted"/>
<evidence type="ECO:0000313" key="4">
    <source>
        <dbReference type="RefSeq" id="XP_034238085.1"/>
    </source>
</evidence>
<evidence type="ECO:0000313" key="3">
    <source>
        <dbReference type="Proteomes" id="UP000515158"/>
    </source>
</evidence>
<keyword evidence="2" id="KW-0732">Signal</keyword>
<dbReference type="GeneID" id="117643348"/>
<evidence type="ECO:0000256" key="1">
    <source>
        <dbReference type="SAM" id="Phobius"/>
    </source>
</evidence>
<dbReference type="RefSeq" id="XP_034238085.1">
    <property type="nucleotide sequence ID" value="XM_034382194.1"/>
</dbReference>
<dbReference type="InParanoid" id="A0A6P8YLU3"/>
<evidence type="ECO:0000256" key="2">
    <source>
        <dbReference type="SAM" id="SignalP"/>
    </source>
</evidence>
<reference evidence="4" key="1">
    <citation type="submission" date="2025-08" db="UniProtKB">
        <authorList>
            <consortium name="RefSeq"/>
        </authorList>
    </citation>
    <scope>IDENTIFICATION</scope>
    <source>
        <tissue evidence="4">Total insect</tissue>
    </source>
</reference>
<keyword evidence="3" id="KW-1185">Reference proteome</keyword>
<feature type="signal peptide" evidence="2">
    <location>
        <begin position="1"/>
        <end position="22"/>
    </location>
</feature>
<dbReference type="OrthoDB" id="6363452at2759"/>
<keyword evidence="1" id="KW-0472">Membrane</keyword>
<feature type="transmembrane region" description="Helical" evidence="1">
    <location>
        <begin position="81"/>
        <end position="103"/>
    </location>
</feature>
<dbReference type="KEGG" id="tpal:117643348"/>
<keyword evidence="1" id="KW-0812">Transmembrane</keyword>
<accession>A0A6P8YLU3</accession>
<sequence length="225" mass="23303">MRRAVCVLALLVAVVGATAVGALPSDPAPDTAIDSNAVEEVERGGRAGVGAGRAVLAEMARELISRSATSSQVLSLNLTNLVILLVLKAIIFGAGHMGVGWAAKSSRGDHGGPAPLVSEQEALLLLGFLMGGAQGGQAGQRGVHGGQGLGQGPRDYECLNRVACQEPDAANGYARAGLLLSKGAKLLQGVIPYDEKYEHIVEGMADAVEYGRRGERCDLRYSCVR</sequence>
<feature type="chain" id="PRO_5028372342" evidence="2">
    <location>
        <begin position="23"/>
        <end position="225"/>
    </location>
</feature>
<organism evidence="4">
    <name type="scientific">Thrips palmi</name>
    <name type="common">Melon thrips</name>
    <dbReference type="NCBI Taxonomy" id="161013"/>
    <lineage>
        <taxon>Eukaryota</taxon>
        <taxon>Metazoa</taxon>
        <taxon>Ecdysozoa</taxon>
        <taxon>Arthropoda</taxon>
        <taxon>Hexapoda</taxon>
        <taxon>Insecta</taxon>
        <taxon>Pterygota</taxon>
        <taxon>Neoptera</taxon>
        <taxon>Paraneoptera</taxon>
        <taxon>Thysanoptera</taxon>
        <taxon>Terebrantia</taxon>
        <taxon>Thripoidea</taxon>
        <taxon>Thripidae</taxon>
        <taxon>Thrips</taxon>
    </lineage>
</organism>
<dbReference type="Proteomes" id="UP000515158">
    <property type="component" value="Unplaced"/>
</dbReference>